<dbReference type="InterPro" id="IPR035906">
    <property type="entry name" value="MetI-like_sf"/>
</dbReference>
<organism evidence="10 11">
    <name type="scientific">Segnochrobactrum spirostomi</name>
    <dbReference type="NCBI Taxonomy" id="2608987"/>
    <lineage>
        <taxon>Bacteria</taxon>
        <taxon>Pseudomonadati</taxon>
        <taxon>Pseudomonadota</taxon>
        <taxon>Alphaproteobacteria</taxon>
        <taxon>Hyphomicrobiales</taxon>
        <taxon>Segnochrobactraceae</taxon>
        <taxon>Segnochrobactrum</taxon>
    </lineage>
</organism>
<dbReference type="EMBL" id="VWNA01000002">
    <property type="protein sequence ID" value="MQT14677.1"/>
    <property type="molecule type" value="Genomic_DNA"/>
</dbReference>
<evidence type="ECO:0000313" key="10">
    <source>
        <dbReference type="EMBL" id="MQT14677.1"/>
    </source>
</evidence>
<accession>A0A6A7Y8L1</accession>
<name>A0A6A7Y8L1_9HYPH</name>
<evidence type="ECO:0000256" key="8">
    <source>
        <dbReference type="RuleBase" id="RU363032"/>
    </source>
</evidence>
<keyword evidence="4" id="KW-1003">Cell membrane</keyword>
<dbReference type="CDD" id="cd06261">
    <property type="entry name" value="TM_PBP2"/>
    <property type="match status" value="1"/>
</dbReference>
<feature type="transmembrane region" description="Helical" evidence="8">
    <location>
        <begin position="261"/>
        <end position="283"/>
    </location>
</feature>
<evidence type="ECO:0000256" key="6">
    <source>
        <dbReference type="ARBA" id="ARBA00022989"/>
    </source>
</evidence>
<dbReference type="GO" id="GO:0055085">
    <property type="term" value="P:transmembrane transport"/>
    <property type="evidence" value="ECO:0007669"/>
    <property type="project" value="InterPro"/>
</dbReference>
<feature type="transmembrane region" description="Helical" evidence="8">
    <location>
        <begin position="159"/>
        <end position="186"/>
    </location>
</feature>
<dbReference type="Gene3D" id="1.10.3720.10">
    <property type="entry name" value="MetI-like"/>
    <property type="match status" value="1"/>
</dbReference>
<dbReference type="AlphaFoldDB" id="A0A6A7Y8L1"/>
<dbReference type="Pfam" id="PF00528">
    <property type="entry name" value="BPD_transp_1"/>
    <property type="match status" value="1"/>
</dbReference>
<evidence type="ECO:0000256" key="5">
    <source>
        <dbReference type="ARBA" id="ARBA00022692"/>
    </source>
</evidence>
<comment type="caution">
    <text evidence="10">The sequence shown here is derived from an EMBL/GenBank/DDBJ whole genome shotgun (WGS) entry which is preliminary data.</text>
</comment>
<evidence type="ECO:0000256" key="2">
    <source>
        <dbReference type="ARBA" id="ARBA00007069"/>
    </source>
</evidence>
<feature type="transmembrane region" description="Helical" evidence="8">
    <location>
        <begin position="86"/>
        <end position="106"/>
    </location>
</feature>
<evidence type="ECO:0000313" key="11">
    <source>
        <dbReference type="Proteomes" id="UP000332515"/>
    </source>
</evidence>
<dbReference type="PANTHER" id="PTHR42929">
    <property type="entry name" value="INNER MEMBRANE ABC TRANSPORTER PERMEASE PROTEIN YDCU-RELATED-RELATED"/>
    <property type="match status" value="1"/>
</dbReference>
<comment type="subcellular location">
    <subcellularLocation>
        <location evidence="1 8">Cell membrane</location>
        <topology evidence="1 8">Multi-pass membrane protein</topology>
    </subcellularLocation>
</comment>
<evidence type="ECO:0000259" key="9">
    <source>
        <dbReference type="PROSITE" id="PS50928"/>
    </source>
</evidence>
<keyword evidence="5 8" id="KW-0812">Transmembrane</keyword>
<dbReference type="PANTHER" id="PTHR42929:SF5">
    <property type="entry name" value="ABC TRANSPORTER PERMEASE PROTEIN"/>
    <property type="match status" value="1"/>
</dbReference>
<protein>
    <submittedName>
        <fullName evidence="10">ABC transporter permease</fullName>
    </submittedName>
</protein>
<dbReference type="PROSITE" id="PS50928">
    <property type="entry name" value="ABC_TM1"/>
    <property type="match status" value="1"/>
</dbReference>
<keyword evidence="11" id="KW-1185">Reference proteome</keyword>
<keyword evidence="7 8" id="KW-0472">Membrane</keyword>
<sequence length="296" mass="31623">MTSIEAAPIGRRDGRSRPAVSAVRRGRSFRLLLPALVLLVVFFALPVIALLLRSVLEPSPGLQNYAALLGSTTYLRIFLNTFEVSALVTLVSLLIGFPVAWTLAILPRAAAAPVFAILLLSMWTNLLTRTYAWMVLLQRTGLINKTLMGLGLIHEPLPLVNNLVGVTIGMTYIMLPFVVLPLYGVIRKIDPAILQAAALCGATRFQALVRVLLPLVAPGMAAGALMVFVMSLGYFVTPALLGGTANMMLAELIAQFVQSLVNWGMGGAAAFVLLVVTLGLYALQLRLFGATGLGGR</sequence>
<feature type="domain" description="ABC transmembrane type-1" evidence="9">
    <location>
        <begin position="78"/>
        <end position="284"/>
    </location>
</feature>
<dbReference type="InterPro" id="IPR000515">
    <property type="entry name" value="MetI-like"/>
</dbReference>
<comment type="similarity">
    <text evidence="2">Belongs to the binding-protein-dependent transport system permease family. CysTW subfamily.</text>
</comment>
<dbReference type="RefSeq" id="WP_153487519.1">
    <property type="nucleotide sequence ID" value="NZ_VWNA01000002.1"/>
</dbReference>
<reference evidence="10 11" key="1">
    <citation type="submission" date="2019-09" db="EMBL/GenBank/DDBJ databases">
        <title>Segnochrobactrum spirostomi gen. nov., sp. nov., isolated from the ciliate Spirostomum cf. yagiui and description of a novel family, Segnochrobactraceae fam. nov. within the order Rhizobiales of the class Alphaproteobacteria.</title>
        <authorList>
            <person name="Akter S."/>
            <person name="Shazib S.U.A."/>
            <person name="Shin M.K."/>
        </authorList>
    </citation>
    <scope>NUCLEOTIDE SEQUENCE [LARGE SCALE GENOMIC DNA]</scope>
    <source>
        <strain evidence="10 11">Sp-1</strain>
    </source>
</reference>
<dbReference type="GO" id="GO:0005886">
    <property type="term" value="C:plasma membrane"/>
    <property type="evidence" value="ECO:0007669"/>
    <property type="project" value="UniProtKB-SubCell"/>
</dbReference>
<keyword evidence="3 8" id="KW-0813">Transport</keyword>
<feature type="transmembrane region" description="Helical" evidence="8">
    <location>
        <begin position="112"/>
        <end position="138"/>
    </location>
</feature>
<dbReference type="SUPFAM" id="SSF161098">
    <property type="entry name" value="MetI-like"/>
    <property type="match status" value="1"/>
</dbReference>
<evidence type="ECO:0000256" key="1">
    <source>
        <dbReference type="ARBA" id="ARBA00004651"/>
    </source>
</evidence>
<evidence type="ECO:0000256" key="3">
    <source>
        <dbReference type="ARBA" id="ARBA00022448"/>
    </source>
</evidence>
<feature type="transmembrane region" description="Helical" evidence="8">
    <location>
        <begin position="31"/>
        <end position="56"/>
    </location>
</feature>
<evidence type="ECO:0000256" key="7">
    <source>
        <dbReference type="ARBA" id="ARBA00023136"/>
    </source>
</evidence>
<proteinExistence type="inferred from homology"/>
<keyword evidence="6 8" id="KW-1133">Transmembrane helix</keyword>
<dbReference type="Proteomes" id="UP000332515">
    <property type="component" value="Unassembled WGS sequence"/>
</dbReference>
<gene>
    <name evidence="10" type="ORF">F0357_18855</name>
</gene>
<evidence type="ECO:0000256" key="4">
    <source>
        <dbReference type="ARBA" id="ARBA00022475"/>
    </source>
</evidence>